<feature type="region of interest" description="Disordered" evidence="1">
    <location>
        <begin position="603"/>
        <end position="811"/>
    </location>
</feature>
<dbReference type="EMBL" id="ML143491">
    <property type="protein sequence ID" value="TBU23943.1"/>
    <property type="molecule type" value="Genomic_DNA"/>
</dbReference>
<dbReference type="Proteomes" id="UP000292957">
    <property type="component" value="Unassembled WGS sequence"/>
</dbReference>
<name>A0A4V2JZ71_9APHY</name>
<feature type="compositionally biased region" description="Polar residues" evidence="1">
    <location>
        <begin position="764"/>
        <end position="775"/>
    </location>
</feature>
<feature type="region of interest" description="Disordered" evidence="1">
    <location>
        <begin position="32"/>
        <end position="136"/>
    </location>
</feature>
<feature type="compositionally biased region" description="Basic and acidic residues" evidence="1">
    <location>
        <begin position="553"/>
        <end position="570"/>
    </location>
</feature>
<feature type="compositionally biased region" description="Basic and acidic residues" evidence="1">
    <location>
        <begin position="120"/>
        <end position="136"/>
    </location>
</feature>
<feature type="region of interest" description="Disordered" evidence="1">
    <location>
        <begin position="540"/>
        <end position="589"/>
    </location>
</feature>
<feature type="compositionally biased region" description="Polar residues" evidence="1">
    <location>
        <begin position="400"/>
        <end position="414"/>
    </location>
</feature>
<evidence type="ECO:0000256" key="1">
    <source>
        <dbReference type="SAM" id="MobiDB-lite"/>
    </source>
</evidence>
<feature type="compositionally biased region" description="Low complexity" evidence="1">
    <location>
        <begin position="421"/>
        <end position="452"/>
    </location>
</feature>
<proteinExistence type="predicted"/>
<protein>
    <submittedName>
        <fullName evidence="2">Uncharacterized protein</fullName>
    </submittedName>
</protein>
<gene>
    <name evidence="2" type="ORF">BD311DRAFT_46164</name>
</gene>
<feature type="compositionally biased region" description="Polar residues" evidence="1">
    <location>
        <begin position="489"/>
        <end position="513"/>
    </location>
</feature>
<organism evidence="2">
    <name type="scientific">Dichomitus squalens</name>
    <dbReference type="NCBI Taxonomy" id="114155"/>
    <lineage>
        <taxon>Eukaryota</taxon>
        <taxon>Fungi</taxon>
        <taxon>Dikarya</taxon>
        <taxon>Basidiomycota</taxon>
        <taxon>Agaricomycotina</taxon>
        <taxon>Agaricomycetes</taxon>
        <taxon>Polyporales</taxon>
        <taxon>Polyporaceae</taxon>
        <taxon>Dichomitus</taxon>
    </lineage>
</organism>
<feature type="compositionally biased region" description="Polar residues" evidence="1">
    <location>
        <begin position="784"/>
        <end position="795"/>
    </location>
</feature>
<sequence length="826" mass="87669">MRSSHRRCLHFSRIAQSEAELAALRQENARMQGEMSRYTTSSNPLPRPPEHIPLVTSLSREVPAPAAHSSQRSPAPLGLGLPTTVAPSSQSRTSSNGSNGSTGSRHRAPSVHFADPGPSNDREQKSRYKVTADGEELRQEKIRRPHLIVPGAPYSQRVIPPRLEGSDIDVTPRPLISAVPTSQRPIPQPVYYPAGAPSAPRVTDTLIWINGIDPPRELTTSEKQALPQLREHSMGYTNSNPVSSTVVPSVAPSSSAVQPPIQSPPVIPPPPMMQPTLAARPAAETGSARVRITAPDPPIDGRDRHALRQGPANKEGYVKAYLPHMGGIGWIREEEAAKLPVRARGTESRYPYVIAKELSEVDDDWRRDGGSSAHNPLQLSGMPEAPMASSSRSAVQQSQYNALPESSTAASTLFRNPPPSSDRAAPASANSSSTSLSGMPILTAPSSTSRTSSGRRRAASNAESLGLNLTSLPMPRAPQTSGEPPATPSAASSWGTMESRNNSLGDLQLNNFRDPNPYTRAESLEQLPIGELNGGPIVLTDTITPRQGPSILDDDRSVSGRSIASRDHHAGASAPAGLLLNPSSGSSRVVGSLQDLEEVNRSLQQLAESQSRESSRHHSRQPSGHSSLSRDESGVLVGSRTGLALYSSRPSQPSSNNASSGPSPDDQSPPAESRPRSGASTRSHAESTYSHQSSHSHHSSYSAYTSASHRSSSDNRKARRASNASLLNGAPEHVATWTPMPSDMQSYGSSRGPYVSESRPPPSQESIPRSLQSNGDGLGLTFEAPSTSSAVTGSGEQAAGIHAPRPVNGRRASQLIGGTWNARSGH</sequence>
<feature type="compositionally biased region" description="Low complexity" evidence="1">
    <location>
        <begin position="88"/>
        <end position="103"/>
    </location>
</feature>
<feature type="compositionally biased region" description="Low complexity" evidence="1">
    <location>
        <begin position="647"/>
        <end position="670"/>
    </location>
</feature>
<accession>A0A4V2JZ71</accession>
<dbReference type="OrthoDB" id="6105938at2759"/>
<feature type="compositionally biased region" description="Low complexity" evidence="1">
    <location>
        <begin position="388"/>
        <end position="399"/>
    </location>
</feature>
<dbReference type="AlphaFoldDB" id="A0A4V2JZ71"/>
<feature type="region of interest" description="Disordered" evidence="1">
    <location>
        <begin position="364"/>
        <end position="518"/>
    </location>
</feature>
<evidence type="ECO:0000313" key="2">
    <source>
        <dbReference type="EMBL" id="TBU23943.1"/>
    </source>
</evidence>
<feature type="compositionally biased region" description="Low complexity" evidence="1">
    <location>
        <begin position="687"/>
        <end position="710"/>
    </location>
</feature>
<reference evidence="2" key="1">
    <citation type="submission" date="2019-01" db="EMBL/GenBank/DDBJ databases">
        <title>Draft genome sequences of three monokaryotic isolates of the white-rot basidiomycete fungus Dichomitus squalens.</title>
        <authorList>
            <consortium name="DOE Joint Genome Institute"/>
            <person name="Lopez S.C."/>
            <person name="Andreopoulos B."/>
            <person name="Pangilinan J."/>
            <person name="Lipzen A."/>
            <person name="Riley R."/>
            <person name="Ahrendt S."/>
            <person name="Ng V."/>
            <person name="Barry K."/>
            <person name="Daum C."/>
            <person name="Grigoriev I.V."/>
            <person name="Hilden K.S."/>
            <person name="Makela M.R."/>
            <person name="de Vries R.P."/>
        </authorList>
    </citation>
    <scope>NUCLEOTIDE SEQUENCE [LARGE SCALE GENOMIC DNA]</scope>
    <source>
        <strain evidence="2">OM18370.1</strain>
    </source>
</reference>